<evidence type="ECO:0000259" key="5">
    <source>
        <dbReference type="PROSITE" id="PS50977"/>
    </source>
</evidence>
<dbReference type="InterPro" id="IPR009057">
    <property type="entry name" value="Homeodomain-like_sf"/>
</dbReference>
<dbReference type="InterPro" id="IPR025996">
    <property type="entry name" value="MT1864/Rv1816-like_C"/>
</dbReference>
<evidence type="ECO:0000256" key="4">
    <source>
        <dbReference type="PROSITE-ProRule" id="PRU00335"/>
    </source>
</evidence>
<dbReference type="PANTHER" id="PTHR30055:SF243">
    <property type="entry name" value="HTH-TYPE TRANSCRIPTIONAL REGULATOR RV1816"/>
    <property type="match status" value="1"/>
</dbReference>
<dbReference type="PANTHER" id="PTHR30055">
    <property type="entry name" value="HTH-TYPE TRANSCRIPTIONAL REGULATOR RUTR"/>
    <property type="match status" value="1"/>
</dbReference>
<feature type="DNA-binding region" description="H-T-H motif" evidence="4">
    <location>
        <begin position="35"/>
        <end position="54"/>
    </location>
</feature>
<keyword evidence="3" id="KW-0804">Transcription</keyword>
<dbReference type="RefSeq" id="WP_184533476.1">
    <property type="nucleotide sequence ID" value="NZ_JACHJW010000001.1"/>
</dbReference>
<evidence type="ECO:0000256" key="3">
    <source>
        <dbReference type="ARBA" id="ARBA00023163"/>
    </source>
</evidence>
<gene>
    <name evidence="6" type="ORF">FHR38_001194</name>
</gene>
<dbReference type="PROSITE" id="PS50977">
    <property type="entry name" value="HTH_TETR_2"/>
    <property type="match status" value="1"/>
</dbReference>
<protein>
    <submittedName>
        <fullName evidence="6">AcrR family transcriptional regulator</fullName>
    </submittedName>
</protein>
<comment type="caution">
    <text evidence="6">The sequence shown here is derived from an EMBL/GenBank/DDBJ whole genome shotgun (WGS) entry which is preliminary data.</text>
</comment>
<dbReference type="Pfam" id="PF13305">
    <property type="entry name" value="TetR_C_33"/>
    <property type="match status" value="1"/>
</dbReference>
<dbReference type="SUPFAM" id="SSF46689">
    <property type="entry name" value="Homeodomain-like"/>
    <property type="match status" value="1"/>
</dbReference>
<dbReference type="GO" id="GO:0003700">
    <property type="term" value="F:DNA-binding transcription factor activity"/>
    <property type="evidence" value="ECO:0007669"/>
    <property type="project" value="TreeGrafter"/>
</dbReference>
<evidence type="ECO:0000256" key="1">
    <source>
        <dbReference type="ARBA" id="ARBA00023015"/>
    </source>
</evidence>
<dbReference type="EMBL" id="JACHJW010000001">
    <property type="protein sequence ID" value="MBB4957461.1"/>
    <property type="molecule type" value="Genomic_DNA"/>
</dbReference>
<dbReference type="Pfam" id="PF00440">
    <property type="entry name" value="TetR_N"/>
    <property type="match status" value="1"/>
</dbReference>
<feature type="domain" description="HTH tetR-type" evidence="5">
    <location>
        <begin position="12"/>
        <end position="72"/>
    </location>
</feature>
<evidence type="ECO:0000313" key="6">
    <source>
        <dbReference type="EMBL" id="MBB4957461.1"/>
    </source>
</evidence>
<dbReference type="Gene3D" id="1.10.357.10">
    <property type="entry name" value="Tetracycline Repressor, domain 2"/>
    <property type="match status" value="1"/>
</dbReference>
<dbReference type="InterPro" id="IPR050109">
    <property type="entry name" value="HTH-type_TetR-like_transc_reg"/>
</dbReference>
<keyword evidence="7" id="KW-1185">Reference proteome</keyword>
<evidence type="ECO:0000256" key="2">
    <source>
        <dbReference type="ARBA" id="ARBA00023125"/>
    </source>
</evidence>
<keyword evidence="1" id="KW-0805">Transcription regulation</keyword>
<evidence type="ECO:0000313" key="7">
    <source>
        <dbReference type="Proteomes" id="UP000578819"/>
    </source>
</evidence>
<dbReference type="SUPFAM" id="SSF48498">
    <property type="entry name" value="Tetracyclin repressor-like, C-terminal domain"/>
    <property type="match status" value="1"/>
</dbReference>
<organism evidence="6 7">
    <name type="scientific">Micromonospora polyrhachis</name>
    <dbReference type="NCBI Taxonomy" id="1282883"/>
    <lineage>
        <taxon>Bacteria</taxon>
        <taxon>Bacillati</taxon>
        <taxon>Actinomycetota</taxon>
        <taxon>Actinomycetes</taxon>
        <taxon>Micromonosporales</taxon>
        <taxon>Micromonosporaceae</taxon>
        <taxon>Micromonospora</taxon>
    </lineage>
</organism>
<reference evidence="6 7" key="1">
    <citation type="submission" date="2020-08" db="EMBL/GenBank/DDBJ databases">
        <title>Sequencing the genomes of 1000 actinobacteria strains.</title>
        <authorList>
            <person name="Klenk H.-P."/>
        </authorList>
    </citation>
    <scope>NUCLEOTIDE SEQUENCE [LARGE SCALE GENOMIC DNA]</scope>
    <source>
        <strain evidence="6 7">DSM 45886</strain>
    </source>
</reference>
<proteinExistence type="predicted"/>
<sequence length="240" mass="26855">MSVSTRRERLRTATLAEIKENARRLLVAGGPQAISLRAIARDMGMTAPAIYRYFPSLDALVTALVGDLLEEMRQAVAAARDTAGDDPARQLGAMARAFRHWSVGHPVEFALIFGTPVPELFPAHDYGDLDQPSARLGEQFIQPIIELWRRGPFPAPPRDQIEQRLGHLLQPLRRNHPDLPVEVAYVFLAGWSRLYGLVAMEVFRLFDWAVTEVETLFELELEQFAGQLMADPPTSENTPS</sequence>
<dbReference type="InterPro" id="IPR001647">
    <property type="entry name" value="HTH_TetR"/>
</dbReference>
<dbReference type="InterPro" id="IPR036271">
    <property type="entry name" value="Tet_transcr_reg_TetR-rel_C_sf"/>
</dbReference>
<dbReference type="Proteomes" id="UP000578819">
    <property type="component" value="Unassembled WGS sequence"/>
</dbReference>
<dbReference type="GO" id="GO:0000976">
    <property type="term" value="F:transcription cis-regulatory region binding"/>
    <property type="evidence" value="ECO:0007669"/>
    <property type="project" value="TreeGrafter"/>
</dbReference>
<keyword evidence="2 4" id="KW-0238">DNA-binding</keyword>
<name>A0A7W7SN40_9ACTN</name>
<accession>A0A7W7SN40</accession>
<dbReference type="AlphaFoldDB" id="A0A7W7SN40"/>